<dbReference type="InterPro" id="IPR045520">
    <property type="entry name" value="GPAT/DHAPAT_C"/>
</dbReference>
<keyword evidence="6 9" id="KW-0012">Acyltransferase</keyword>
<dbReference type="Pfam" id="PF01553">
    <property type="entry name" value="Acyltransferase"/>
    <property type="match status" value="1"/>
</dbReference>
<evidence type="ECO:0000256" key="7">
    <source>
        <dbReference type="SAM" id="MobiDB-lite"/>
    </source>
</evidence>
<dbReference type="Proteomes" id="UP000195331">
    <property type="component" value="Chromosome"/>
</dbReference>
<keyword evidence="10" id="KW-1185">Reference proteome</keyword>
<accession>A0A1Y0C1V9</accession>
<dbReference type="SMART" id="SM00563">
    <property type="entry name" value="PlsC"/>
    <property type="match status" value="1"/>
</dbReference>
<organism evidence="9 10">
    <name type="scientific">Mycobacterium dioxanotrophicus</name>
    <dbReference type="NCBI Taxonomy" id="482462"/>
    <lineage>
        <taxon>Bacteria</taxon>
        <taxon>Bacillati</taxon>
        <taxon>Actinomycetota</taxon>
        <taxon>Actinomycetes</taxon>
        <taxon>Mycobacteriales</taxon>
        <taxon>Mycobacteriaceae</taxon>
        <taxon>Mycobacterium</taxon>
    </lineage>
</organism>
<dbReference type="KEGG" id="mdx:BTO20_11610"/>
<dbReference type="AlphaFoldDB" id="A0A1Y0C1V9"/>
<dbReference type="GO" id="GO:0004366">
    <property type="term" value="F:glycerol-3-phosphate O-acyltransferase activity"/>
    <property type="evidence" value="ECO:0007669"/>
    <property type="project" value="InterPro"/>
</dbReference>
<dbReference type="PANTHER" id="PTHR12563">
    <property type="entry name" value="GLYCEROL-3-PHOSPHATE ACYLTRANSFERASE"/>
    <property type="match status" value="1"/>
</dbReference>
<dbReference type="RefSeq" id="WP_087075998.1">
    <property type="nucleotide sequence ID" value="NZ_CP020809.1"/>
</dbReference>
<keyword evidence="4 9" id="KW-0808">Transferase</keyword>
<dbReference type="CDD" id="cd07993">
    <property type="entry name" value="LPLAT_DHAPAT-like"/>
    <property type="match status" value="1"/>
</dbReference>
<evidence type="ECO:0000256" key="3">
    <source>
        <dbReference type="ARBA" id="ARBA00022475"/>
    </source>
</evidence>
<feature type="domain" description="Phospholipid/glycerol acyltransferase" evidence="8">
    <location>
        <begin position="262"/>
        <end position="388"/>
    </location>
</feature>
<gene>
    <name evidence="9" type="ORF">BTO20_11610</name>
</gene>
<dbReference type="GO" id="GO:0008654">
    <property type="term" value="P:phospholipid biosynthetic process"/>
    <property type="evidence" value="ECO:0007669"/>
    <property type="project" value="InterPro"/>
</dbReference>
<dbReference type="InterPro" id="IPR041728">
    <property type="entry name" value="GPAT/DHAPAT_LPLAT"/>
</dbReference>
<comment type="similarity">
    <text evidence="2">Belongs to the GPAT/DAPAT family.</text>
</comment>
<reference evidence="9 10" key="1">
    <citation type="submission" date="2017-04" db="EMBL/GenBank/DDBJ databases">
        <title>Whole Genome Sequence of 1,4-Dioxane Degrading Bacterium Mycobacterium dioxanotrophicus PH-06.</title>
        <authorList>
            <person name="He Y."/>
        </authorList>
    </citation>
    <scope>NUCLEOTIDE SEQUENCE [LARGE SCALE GENOMIC DNA]</scope>
    <source>
        <strain evidence="9 10">PH-06</strain>
    </source>
</reference>
<comment type="subcellular location">
    <subcellularLocation>
        <location evidence="1">Cell membrane</location>
        <topology evidence="1">Peripheral membrane protein</topology>
        <orientation evidence="1">Cytoplasmic side</orientation>
    </subcellularLocation>
</comment>
<evidence type="ECO:0000256" key="2">
    <source>
        <dbReference type="ARBA" id="ARBA00007937"/>
    </source>
</evidence>
<dbReference type="InterPro" id="IPR028354">
    <property type="entry name" value="GPAT_PlsB"/>
</dbReference>
<keyword evidence="5" id="KW-0472">Membrane</keyword>
<dbReference type="SUPFAM" id="SSF69593">
    <property type="entry name" value="Glycerol-3-phosphate (1)-acyltransferase"/>
    <property type="match status" value="1"/>
</dbReference>
<feature type="region of interest" description="Disordered" evidence="7">
    <location>
        <begin position="634"/>
        <end position="653"/>
    </location>
</feature>
<dbReference type="Pfam" id="PF19277">
    <property type="entry name" value="GPAT_C"/>
    <property type="match status" value="1"/>
</dbReference>
<dbReference type="PIRSF" id="PIRSF500064">
    <property type="entry name" value="GPAT"/>
    <property type="match status" value="1"/>
</dbReference>
<evidence type="ECO:0000313" key="9">
    <source>
        <dbReference type="EMBL" id="ART69138.1"/>
    </source>
</evidence>
<keyword evidence="3" id="KW-1003">Cell membrane</keyword>
<proteinExistence type="inferred from homology"/>
<protein>
    <submittedName>
        <fullName evidence="9">Glycerol-3-phosphate acyltransferase</fullName>
    </submittedName>
</protein>
<evidence type="ECO:0000256" key="1">
    <source>
        <dbReference type="ARBA" id="ARBA00004413"/>
    </source>
</evidence>
<name>A0A1Y0C1V9_9MYCO</name>
<dbReference type="PANTHER" id="PTHR12563:SF17">
    <property type="entry name" value="DIHYDROXYACETONE PHOSPHATE ACYLTRANSFERASE"/>
    <property type="match status" value="1"/>
</dbReference>
<evidence type="ECO:0000259" key="8">
    <source>
        <dbReference type="SMART" id="SM00563"/>
    </source>
</evidence>
<dbReference type="GO" id="GO:0005886">
    <property type="term" value="C:plasma membrane"/>
    <property type="evidence" value="ECO:0007669"/>
    <property type="project" value="UniProtKB-SubCell"/>
</dbReference>
<dbReference type="EMBL" id="CP020809">
    <property type="protein sequence ID" value="ART69138.1"/>
    <property type="molecule type" value="Genomic_DNA"/>
</dbReference>
<dbReference type="PIRSF" id="PIRSF000437">
    <property type="entry name" value="GPAT_DHAPAT"/>
    <property type="match status" value="1"/>
</dbReference>
<evidence type="ECO:0000256" key="5">
    <source>
        <dbReference type="ARBA" id="ARBA00023136"/>
    </source>
</evidence>
<sequence>MTAPEDYFASFSTADDALVLASVSSPAELELLNDWLRTHRREHPDSKIDVLQLPATDEPAPGVLASLVEELEADEDRLVVPVRVFWVPAGLPTRLKVVGLISGRDTYRPPEILQRRILRKDPSRARVVAGEPAKVSELHRQWSEQTTAESPREFARFVLRRAALAIERVELRLLGPEYKSPRLIKPEMLASARFREGLDKIPGATVEKAGEMLDELSTGWSRFSVDLIPALGRLFSRGFDPRIDYDRDQVEKMRHNLETHPAVLLFSHRSYLDGGIVPLAMQENRLPPVHTFAGINLSFGVMGPLLRHSGVIFLRRKLDDPLYKYVLRQYVGYIVEKRFNLSWAIEGTRSRTGKMLPPKLGLLAYVADAYLDGRSDDILLQPVSISFDQLHETAEYAAYARGGEKRPESFSWLYDFVKAQGERNYGKIYVRFPEAVSMRQYLGEPHGPMVEDEAAKRLAMQKMAFEVAWRILRVTPVNATGLVSALLLTTKGVALTLEQLHHTLQDSLDYLERKNTPVTNSALRLRTLEGVRSAVDALSNGHPVTLVDGGREPVWRIAPENELEAAFYRNSLIHAFLETSIVELALVHAAHAAHDPLQAFWDQVMRLRDLLKFDFYFADSAAFRENIAEEMSWHTRTRGGEGEPRTRGGQGDSGWEAHVSAGGEEIFQLLRAKRPLIAGAMLRPFFEADEIVADVLRDAPAEISEKELTKRALGLGAQQVAQGRIQSNEAVSALLFATARQVAADQNLLTPAADLTERRKAFLHEIRAILADMTQVEQIARDRFFTEERRRHRERAGSA</sequence>
<evidence type="ECO:0000313" key="10">
    <source>
        <dbReference type="Proteomes" id="UP000195331"/>
    </source>
</evidence>
<dbReference type="InterPro" id="IPR002123">
    <property type="entry name" value="Plipid/glycerol_acylTrfase"/>
</dbReference>
<evidence type="ECO:0000256" key="6">
    <source>
        <dbReference type="ARBA" id="ARBA00023315"/>
    </source>
</evidence>
<evidence type="ECO:0000256" key="4">
    <source>
        <dbReference type="ARBA" id="ARBA00022679"/>
    </source>
</evidence>
<dbReference type="OrthoDB" id="335193at2"/>
<dbReference type="InterPro" id="IPR022284">
    <property type="entry name" value="GPAT/DHAPAT"/>
</dbReference>
<dbReference type="NCBIfam" id="NF002886">
    <property type="entry name" value="PRK03355.1"/>
    <property type="match status" value="1"/>
</dbReference>